<evidence type="ECO:0000313" key="2">
    <source>
        <dbReference type="EMBL" id="EKX46365.1"/>
    </source>
</evidence>
<dbReference type="EMBL" id="JH992995">
    <property type="protein sequence ID" value="EKX46365.1"/>
    <property type="molecule type" value="Genomic_DNA"/>
</dbReference>
<name>L1JE36_GUITC</name>
<gene>
    <name evidence="2" type="ORF">GUITHDRAFT_107972</name>
</gene>
<sequence>MDNVLSLSAKYSTPKMHTRLRGLSRGRCALDMEATRIDIELALEDLKKPSGKEVEGAGASTREVEIILLSVASALHVAEDMDQTFEHLILQCDKKRDRSLFLRSTLAAAIGRVRRSIAALEGAASAEQLLNGGNMLMVTLESLSSCGDFEEMNEFVSTVRLPKTPSSFDPHHWMQVGAAAARKSLETSLMLIEYLPQAKNLIGSASRGFFAVFSSTFSATKSFVRDHLEEPAREIYKELFYPHGDGLNAWRHQAQISRESLERMIHTFSSKLGNVKLQRMDSNAGLDLVARIYEEQMMMMEMMMMEMMMMEVMIMEMMMMEVMIMEMMMMTMMMMPMMTTTTTMIVVVVMMGTTFVYVVQ</sequence>
<proteinExistence type="predicted"/>
<evidence type="ECO:0000313" key="3">
    <source>
        <dbReference type="EnsemblProtists" id="EKX46365"/>
    </source>
</evidence>
<evidence type="ECO:0000313" key="4">
    <source>
        <dbReference type="Proteomes" id="UP000011087"/>
    </source>
</evidence>
<dbReference type="KEGG" id="gtt:GUITHDRAFT_107972"/>
<dbReference type="AlphaFoldDB" id="L1JE36"/>
<dbReference type="Proteomes" id="UP000011087">
    <property type="component" value="Unassembled WGS sequence"/>
</dbReference>
<reference evidence="3" key="3">
    <citation type="submission" date="2015-06" db="UniProtKB">
        <authorList>
            <consortium name="EnsemblProtists"/>
        </authorList>
    </citation>
    <scope>IDENTIFICATION</scope>
</reference>
<dbReference type="GeneID" id="17303000"/>
<dbReference type="HOGENOM" id="CLU_770392_0_0_1"/>
<keyword evidence="1" id="KW-0472">Membrane</keyword>
<keyword evidence="1" id="KW-0812">Transmembrane</keyword>
<keyword evidence="1" id="KW-1133">Transmembrane helix</keyword>
<dbReference type="RefSeq" id="XP_005833345.1">
    <property type="nucleotide sequence ID" value="XM_005833288.1"/>
</dbReference>
<feature type="transmembrane region" description="Helical" evidence="1">
    <location>
        <begin position="337"/>
        <end position="359"/>
    </location>
</feature>
<dbReference type="EnsemblProtists" id="EKX46365">
    <property type="protein sequence ID" value="EKX46365"/>
    <property type="gene ID" value="GUITHDRAFT_107972"/>
</dbReference>
<reference evidence="2 4" key="1">
    <citation type="journal article" date="2012" name="Nature">
        <title>Algal genomes reveal evolutionary mosaicism and the fate of nucleomorphs.</title>
        <authorList>
            <consortium name="DOE Joint Genome Institute"/>
            <person name="Curtis B.A."/>
            <person name="Tanifuji G."/>
            <person name="Burki F."/>
            <person name="Gruber A."/>
            <person name="Irimia M."/>
            <person name="Maruyama S."/>
            <person name="Arias M.C."/>
            <person name="Ball S.G."/>
            <person name="Gile G.H."/>
            <person name="Hirakawa Y."/>
            <person name="Hopkins J.F."/>
            <person name="Kuo A."/>
            <person name="Rensing S.A."/>
            <person name="Schmutz J."/>
            <person name="Symeonidi A."/>
            <person name="Elias M."/>
            <person name="Eveleigh R.J."/>
            <person name="Herman E.K."/>
            <person name="Klute M.J."/>
            <person name="Nakayama T."/>
            <person name="Obornik M."/>
            <person name="Reyes-Prieto A."/>
            <person name="Armbrust E.V."/>
            <person name="Aves S.J."/>
            <person name="Beiko R.G."/>
            <person name="Coutinho P."/>
            <person name="Dacks J.B."/>
            <person name="Durnford D.G."/>
            <person name="Fast N.M."/>
            <person name="Green B.R."/>
            <person name="Grisdale C.J."/>
            <person name="Hempel F."/>
            <person name="Henrissat B."/>
            <person name="Hoppner M.P."/>
            <person name="Ishida K."/>
            <person name="Kim E."/>
            <person name="Koreny L."/>
            <person name="Kroth P.G."/>
            <person name="Liu Y."/>
            <person name="Malik S.B."/>
            <person name="Maier U.G."/>
            <person name="McRose D."/>
            <person name="Mock T."/>
            <person name="Neilson J.A."/>
            <person name="Onodera N.T."/>
            <person name="Poole A.M."/>
            <person name="Pritham E.J."/>
            <person name="Richards T.A."/>
            <person name="Rocap G."/>
            <person name="Roy S.W."/>
            <person name="Sarai C."/>
            <person name="Schaack S."/>
            <person name="Shirato S."/>
            <person name="Slamovits C.H."/>
            <person name="Spencer D.F."/>
            <person name="Suzuki S."/>
            <person name="Worden A.Z."/>
            <person name="Zauner S."/>
            <person name="Barry K."/>
            <person name="Bell C."/>
            <person name="Bharti A.K."/>
            <person name="Crow J.A."/>
            <person name="Grimwood J."/>
            <person name="Kramer R."/>
            <person name="Lindquist E."/>
            <person name="Lucas S."/>
            <person name="Salamov A."/>
            <person name="McFadden G.I."/>
            <person name="Lane C.E."/>
            <person name="Keeling P.J."/>
            <person name="Gray M.W."/>
            <person name="Grigoriev I.V."/>
            <person name="Archibald J.M."/>
        </authorList>
    </citation>
    <scope>NUCLEOTIDE SEQUENCE</scope>
    <source>
        <strain evidence="2 4">CCMP2712</strain>
    </source>
</reference>
<evidence type="ECO:0000256" key="1">
    <source>
        <dbReference type="SAM" id="Phobius"/>
    </source>
</evidence>
<accession>L1JE36</accession>
<dbReference type="PaxDb" id="55529-EKX46365"/>
<keyword evidence="4" id="KW-1185">Reference proteome</keyword>
<protein>
    <submittedName>
        <fullName evidence="2 3">Uncharacterized protein</fullName>
    </submittedName>
</protein>
<reference evidence="4" key="2">
    <citation type="submission" date="2012-11" db="EMBL/GenBank/DDBJ databases">
        <authorList>
            <person name="Kuo A."/>
            <person name="Curtis B.A."/>
            <person name="Tanifuji G."/>
            <person name="Burki F."/>
            <person name="Gruber A."/>
            <person name="Irimia M."/>
            <person name="Maruyama S."/>
            <person name="Arias M.C."/>
            <person name="Ball S.G."/>
            <person name="Gile G.H."/>
            <person name="Hirakawa Y."/>
            <person name="Hopkins J.F."/>
            <person name="Rensing S.A."/>
            <person name="Schmutz J."/>
            <person name="Symeonidi A."/>
            <person name="Elias M."/>
            <person name="Eveleigh R.J."/>
            <person name="Herman E.K."/>
            <person name="Klute M.J."/>
            <person name="Nakayama T."/>
            <person name="Obornik M."/>
            <person name="Reyes-Prieto A."/>
            <person name="Armbrust E.V."/>
            <person name="Aves S.J."/>
            <person name="Beiko R.G."/>
            <person name="Coutinho P."/>
            <person name="Dacks J.B."/>
            <person name="Durnford D.G."/>
            <person name="Fast N.M."/>
            <person name="Green B.R."/>
            <person name="Grisdale C."/>
            <person name="Hempe F."/>
            <person name="Henrissat B."/>
            <person name="Hoppner M.P."/>
            <person name="Ishida K.-I."/>
            <person name="Kim E."/>
            <person name="Koreny L."/>
            <person name="Kroth P.G."/>
            <person name="Liu Y."/>
            <person name="Malik S.-B."/>
            <person name="Maier U.G."/>
            <person name="McRose D."/>
            <person name="Mock T."/>
            <person name="Neilson J.A."/>
            <person name="Onodera N.T."/>
            <person name="Poole A.M."/>
            <person name="Pritham E.J."/>
            <person name="Richards T.A."/>
            <person name="Rocap G."/>
            <person name="Roy S.W."/>
            <person name="Sarai C."/>
            <person name="Schaack S."/>
            <person name="Shirato S."/>
            <person name="Slamovits C.H."/>
            <person name="Spencer D.F."/>
            <person name="Suzuki S."/>
            <person name="Worden A.Z."/>
            <person name="Zauner S."/>
            <person name="Barry K."/>
            <person name="Bell C."/>
            <person name="Bharti A.K."/>
            <person name="Crow J.A."/>
            <person name="Grimwood J."/>
            <person name="Kramer R."/>
            <person name="Lindquist E."/>
            <person name="Lucas S."/>
            <person name="Salamov A."/>
            <person name="McFadden G.I."/>
            <person name="Lane C.E."/>
            <person name="Keeling P.J."/>
            <person name="Gray M.W."/>
            <person name="Grigoriev I.V."/>
            <person name="Archibald J.M."/>
        </authorList>
    </citation>
    <scope>NUCLEOTIDE SEQUENCE</scope>
    <source>
        <strain evidence="4">CCMP2712</strain>
    </source>
</reference>
<organism evidence="2">
    <name type="scientific">Guillardia theta (strain CCMP2712)</name>
    <name type="common">Cryptophyte</name>
    <dbReference type="NCBI Taxonomy" id="905079"/>
    <lineage>
        <taxon>Eukaryota</taxon>
        <taxon>Cryptophyceae</taxon>
        <taxon>Pyrenomonadales</taxon>
        <taxon>Geminigeraceae</taxon>
        <taxon>Guillardia</taxon>
    </lineage>
</organism>